<dbReference type="EMBL" id="CP090894">
    <property type="protein sequence ID" value="ULT98299.1"/>
    <property type="molecule type" value="Genomic_DNA"/>
</dbReference>
<dbReference type="PROSITE" id="PS50041">
    <property type="entry name" value="C_TYPE_LECTIN_2"/>
    <property type="match status" value="1"/>
</dbReference>
<feature type="transmembrane region" description="Helical" evidence="2">
    <location>
        <begin position="76"/>
        <end position="97"/>
    </location>
</feature>
<evidence type="ECO:0000313" key="5">
    <source>
        <dbReference type="Proteomes" id="UP000827892"/>
    </source>
</evidence>
<sequence>MNQEIKNYEYIQCPKMQKTGVSKSLEFVLSAKSLSNWDQTHEDPGYAYIIHNHKPTDPRTQFSNILSFYWRKHWRFVLGGLGLFIVLLLILLIVLLVPKRKLVVQTETTTTRTVICAYGFQLIHNHKCWKLFTENRTFSDAERNCETLYGSSLVSIENKAENYQLGLLAKIENLPIWIGLQCEGNQNGDCFWVKNNETLGVYSNFGTDNPNWFNGSCIFYDNKGEWISKACDEKLPYVCETEATNF</sequence>
<reference evidence="4 5" key="1">
    <citation type="submission" date="2022-05" db="EMBL/GenBank/DDBJ databases">
        <title>Chromosome-level reference genomes for two strains of Caenorhabditis briggsae: an improved platform for comparative genomics.</title>
        <authorList>
            <person name="Stevens L."/>
            <person name="Andersen E.C."/>
        </authorList>
    </citation>
    <scope>NUCLEOTIDE SEQUENCE [LARGE SCALE GENOMIC DNA]</scope>
    <source>
        <strain evidence="4">QX1410_ONT</strain>
        <tissue evidence="4">Whole-organism</tissue>
    </source>
</reference>
<gene>
    <name evidence="4" type="ORF">L3Y34_005837</name>
</gene>
<proteinExistence type="predicted"/>
<name>A0AAE9IMD1_CAEBR</name>
<evidence type="ECO:0000256" key="1">
    <source>
        <dbReference type="ARBA" id="ARBA00023157"/>
    </source>
</evidence>
<organism evidence="4 5">
    <name type="scientific">Caenorhabditis briggsae</name>
    <dbReference type="NCBI Taxonomy" id="6238"/>
    <lineage>
        <taxon>Eukaryota</taxon>
        <taxon>Metazoa</taxon>
        <taxon>Ecdysozoa</taxon>
        <taxon>Nematoda</taxon>
        <taxon>Chromadorea</taxon>
        <taxon>Rhabditida</taxon>
        <taxon>Rhabditina</taxon>
        <taxon>Rhabditomorpha</taxon>
        <taxon>Rhabditoidea</taxon>
        <taxon>Rhabditidae</taxon>
        <taxon>Peloderinae</taxon>
        <taxon>Caenorhabditis</taxon>
    </lineage>
</organism>
<keyword evidence="2" id="KW-1133">Transmembrane helix</keyword>
<keyword evidence="1" id="KW-1015">Disulfide bond</keyword>
<protein>
    <recommendedName>
        <fullName evidence="3">C-type lectin domain-containing protein</fullName>
    </recommendedName>
</protein>
<dbReference type="Pfam" id="PF00059">
    <property type="entry name" value="Lectin_C"/>
    <property type="match status" value="1"/>
</dbReference>
<evidence type="ECO:0000313" key="4">
    <source>
        <dbReference type="EMBL" id="ULT98299.1"/>
    </source>
</evidence>
<dbReference type="AlphaFoldDB" id="A0AAE9IMD1"/>
<dbReference type="PANTHER" id="PTHR22991:SF40">
    <property type="entry name" value="PROTEIN CBG13490"/>
    <property type="match status" value="1"/>
</dbReference>
<dbReference type="PANTHER" id="PTHR22991">
    <property type="entry name" value="PROTEIN CBG13490"/>
    <property type="match status" value="1"/>
</dbReference>
<keyword evidence="2" id="KW-0812">Transmembrane</keyword>
<accession>A0AAE9IMD1</accession>
<dbReference type="SMART" id="SM00034">
    <property type="entry name" value="CLECT"/>
    <property type="match status" value="1"/>
</dbReference>
<dbReference type="SUPFAM" id="SSF56436">
    <property type="entry name" value="C-type lectin-like"/>
    <property type="match status" value="1"/>
</dbReference>
<feature type="domain" description="C-type lectin" evidence="3">
    <location>
        <begin position="124"/>
        <end position="240"/>
    </location>
</feature>
<dbReference type="InterPro" id="IPR018378">
    <property type="entry name" value="C-type_lectin_CS"/>
</dbReference>
<evidence type="ECO:0000256" key="2">
    <source>
        <dbReference type="SAM" id="Phobius"/>
    </source>
</evidence>
<dbReference type="InterPro" id="IPR016186">
    <property type="entry name" value="C-type_lectin-like/link_sf"/>
</dbReference>
<dbReference type="CDD" id="cd00037">
    <property type="entry name" value="CLECT"/>
    <property type="match status" value="1"/>
</dbReference>
<evidence type="ECO:0000259" key="3">
    <source>
        <dbReference type="PROSITE" id="PS50041"/>
    </source>
</evidence>
<dbReference type="InterPro" id="IPR001304">
    <property type="entry name" value="C-type_lectin-like"/>
</dbReference>
<dbReference type="InterPro" id="IPR016187">
    <property type="entry name" value="CTDL_fold"/>
</dbReference>
<dbReference type="InterPro" id="IPR050976">
    <property type="entry name" value="Snaclec"/>
</dbReference>
<dbReference type="PROSITE" id="PS00615">
    <property type="entry name" value="C_TYPE_LECTIN_1"/>
    <property type="match status" value="1"/>
</dbReference>
<dbReference type="Proteomes" id="UP000827892">
    <property type="component" value="Chromosome IV"/>
</dbReference>
<dbReference type="Gene3D" id="3.10.100.10">
    <property type="entry name" value="Mannose-Binding Protein A, subunit A"/>
    <property type="match status" value="1"/>
</dbReference>
<keyword evidence="2" id="KW-0472">Membrane</keyword>